<feature type="region of interest" description="Disordered" evidence="2">
    <location>
        <begin position="362"/>
        <end position="388"/>
    </location>
</feature>
<keyword evidence="3" id="KW-1133">Transmembrane helix</keyword>
<feature type="domain" description="Multidrug resistance protein MdtA-like barrel-sandwich hybrid" evidence="4">
    <location>
        <begin position="76"/>
        <end position="202"/>
    </location>
</feature>
<proteinExistence type="inferred from homology"/>
<keyword evidence="3" id="KW-0472">Membrane</keyword>
<dbReference type="Gene3D" id="1.10.287.470">
    <property type="entry name" value="Helix hairpin bin"/>
    <property type="match status" value="1"/>
</dbReference>
<keyword evidence="3" id="KW-0812">Transmembrane</keyword>
<sequence length="388" mass="41493">MKRRKQTKQEDNMKKKKVIITAVVIVAAAAIILPRFLKPKEEVAAASVPVVSIQKPEIGNIELYTGLTGTVEPSDIVYIIPKAAGEVTDVYVKAGDYVEEGQELLHIDTKQVDGAKINLDTAAVSLQDANTNLQRMSVLLQSGDISQQQFEQVQSSAKMAKLQYDAAKLAYDNQIEFSTITAPISGLVESFNVEVHDNVAQSNVLCVISGEGTKAVSFNVTERVVDGLSTGDVIRIEKNGSDYHGVITEISSMVDASTGLFKIKASLEDADSLATGAQVKLYVTSSKAENVMMIPTDAIYYQGGKAMVYTYKDNAVHEVPVEVGIYDAEKTEITGGLSTEDDVIVTWSSELFEGSQVEILGASGTAGESTTDGASSGTAENTTEAEAE</sequence>
<feature type="compositionally biased region" description="Polar residues" evidence="2">
    <location>
        <begin position="366"/>
        <end position="377"/>
    </location>
</feature>
<accession>A0ABC9U1H8</accession>
<evidence type="ECO:0000259" key="5">
    <source>
        <dbReference type="Pfam" id="PF25989"/>
    </source>
</evidence>
<comment type="caution">
    <text evidence="6">The sequence shown here is derived from an EMBL/GenBank/DDBJ whole genome shotgun (WGS) entry which is preliminary data.</text>
</comment>
<dbReference type="Gene3D" id="2.40.30.170">
    <property type="match status" value="1"/>
</dbReference>
<evidence type="ECO:0000256" key="3">
    <source>
        <dbReference type="SAM" id="Phobius"/>
    </source>
</evidence>
<gene>
    <name evidence="6" type="ORF">CLOSYM_01021</name>
</gene>
<dbReference type="NCBIfam" id="TIGR01730">
    <property type="entry name" value="RND_mfp"/>
    <property type="match status" value="1"/>
</dbReference>
<dbReference type="PANTHER" id="PTHR30469">
    <property type="entry name" value="MULTIDRUG RESISTANCE PROTEIN MDTA"/>
    <property type="match status" value="1"/>
</dbReference>
<feature type="transmembrane region" description="Helical" evidence="3">
    <location>
        <begin position="18"/>
        <end position="37"/>
    </location>
</feature>
<dbReference type="Pfam" id="PF25917">
    <property type="entry name" value="BSH_RND"/>
    <property type="match status" value="1"/>
</dbReference>
<dbReference type="AlphaFoldDB" id="A0ABC9U1H8"/>
<dbReference type="Gene3D" id="2.40.50.100">
    <property type="match status" value="1"/>
</dbReference>
<dbReference type="EMBL" id="AWSU01000080">
    <property type="protein sequence ID" value="ERI79286.1"/>
    <property type="molecule type" value="Genomic_DNA"/>
</dbReference>
<dbReference type="Gene3D" id="2.40.420.20">
    <property type="match status" value="1"/>
</dbReference>
<dbReference type="Pfam" id="PF25989">
    <property type="entry name" value="YknX_C"/>
    <property type="match status" value="1"/>
</dbReference>
<evidence type="ECO:0000256" key="1">
    <source>
        <dbReference type="ARBA" id="ARBA00009477"/>
    </source>
</evidence>
<organism evidence="6 7">
    <name type="scientific">[Clostridium] symbiosum ATCC 14940</name>
    <dbReference type="NCBI Taxonomy" id="411472"/>
    <lineage>
        <taxon>Bacteria</taxon>
        <taxon>Bacillati</taxon>
        <taxon>Bacillota</taxon>
        <taxon>Clostridia</taxon>
        <taxon>Lachnospirales</taxon>
        <taxon>Lachnospiraceae</taxon>
        <taxon>Otoolea</taxon>
    </lineage>
</organism>
<protein>
    <submittedName>
        <fullName evidence="6">Efflux transporter, RND family, MFP subunit</fullName>
    </submittedName>
</protein>
<dbReference type="SUPFAM" id="SSF111369">
    <property type="entry name" value="HlyD-like secretion proteins"/>
    <property type="match status" value="1"/>
</dbReference>
<evidence type="ECO:0000313" key="7">
    <source>
        <dbReference type="Proteomes" id="UP000016491"/>
    </source>
</evidence>
<dbReference type="Proteomes" id="UP000016491">
    <property type="component" value="Unassembled WGS sequence"/>
</dbReference>
<dbReference type="InterPro" id="IPR006143">
    <property type="entry name" value="RND_pump_MFP"/>
</dbReference>
<dbReference type="InterPro" id="IPR058625">
    <property type="entry name" value="MdtA-like_BSH"/>
</dbReference>
<name>A0ABC9U1H8_CLOSY</name>
<evidence type="ECO:0000259" key="4">
    <source>
        <dbReference type="Pfam" id="PF25917"/>
    </source>
</evidence>
<evidence type="ECO:0000313" key="6">
    <source>
        <dbReference type="EMBL" id="ERI79286.1"/>
    </source>
</evidence>
<dbReference type="InterPro" id="IPR058637">
    <property type="entry name" value="YknX-like_C"/>
</dbReference>
<evidence type="ECO:0000256" key="2">
    <source>
        <dbReference type="SAM" id="MobiDB-lite"/>
    </source>
</evidence>
<comment type="similarity">
    <text evidence="1">Belongs to the membrane fusion protein (MFP) (TC 8.A.1) family.</text>
</comment>
<reference evidence="6 7" key="1">
    <citation type="submission" date="2013-07" db="EMBL/GenBank/DDBJ databases">
        <authorList>
            <person name="Weinstock G."/>
            <person name="Sodergren E."/>
            <person name="Wylie T."/>
            <person name="Fulton L."/>
            <person name="Fulton R."/>
            <person name="Fronick C."/>
            <person name="O'Laughlin M."/>
            <person name="Godfrey J."/>
            <person name="Miner T."/>
            <person name="Herter B."/>
            <person name="Appelbaum E."/>
            <person name="Cordes M."/>
            <person name="Lek S."/>
            <person name="Wollam A."/>
            <person name="Pepin K.H."/>
            <person name="Palsikar V.B."/>
            <person name="Mitreva M."/>
            <person name="Wilson R.K."/>
        </authorList>
    </citation>
    <scope>NUCLEOTIDE SEQUENCE [LARGE SCALE GENOMIC DNA]</scope>
    <source>
        <strain evidence="6 7">ATCC 14940</strain>
    </source>
</reference>
<feature type="domain" description="YknX-like C-terminal permuted SH3-like" evidence="5">
    <location>
        <begin position="292"/>
        <end position="359"/>
    </location>
</feature>